<protein>
    <submittedName>
        <fullName evidence="2">Uncharacterized protein</fullName>
    </submittedName>
</protein>
<reference evidence="3" key="1">
    <citation type="submission" date="2017-02" db="EMBL/GenBank/DDBJ databases">
        <authorList>
            <person name="Varghese N."/>
            <person name="Submissions S."/>
        </authorList>
    </citation>
    <scope>NUCLEOTIDE SEQUENCE [LARGE SCALE GENOMIC DNA]</scope>
    <source>
        <strain evidence="3">ATCC 27094</strain>
    </source>
</reference>
<gene>
    <name evidence="2" type="ORF">SAMN02745126_04036</name>
</gene>
<evidence type="ECO:0000256" key="1">
    <source>
        <dbReference type="SAM" id="MobiDB-lite"/>
    </source>
</evidence>
<dbReference type="EMBL" id="FUWJ01000005">
    <property type="protein sequence ID" value="SKA18327.1"/>
    <property type="molecule type" value="Genomic_DNA"/>
</dbReference>
<proteinExistence type="predicted"/>
<sequence>MGKRLQEIERDRKQRDGKGRRAPTGLMATAIHAQTMHLRLVYRKRQLVAEPMTISQTAVQPPSTTSSAPVT</sequence>
<feature type="compositionally biased region" description="Basic and acidic residues" evidence="1">
    <location>
        <begin position="1"/>
        <end position="19"/>
    </location>
</feature>
<organism evidence="2 3">
    <name type="scientific">Enhydrobacter aerosaccus</name>
    <dbReference type="NCBI Taxonomy" id="225324"/>
    <lineage>
        <taxon>Bacteria</taxon>
        <taxon>Pseudomonadati</taxon>
        <taxon>Pseudomonadota</taxon>
        <taxon>Alphaproteobacteria</taxon>
        <taxon>Hyphomicrobiales</taxon>
        <taxon>Enhydrobacter</taxon>
    </lineage>
</organism>
<name>A0A1T4RR22_9HYPH</name>
<dbReference type="AlphaFoldDB" id="A0A1T4RR22"/>
<accession>A0A1T4RR22</accession>
<keyword evidence="3" id="KW-1185">Reference proteome</keyword>
<evidence type="ECO:0000313" key="2">
    <source>
        <dbReference type="EMBL" id="SKA18327.1"/>
    </source>
</evidence>
<dbReference type="Proteomes" id="UP000190092">
    <property type="component" value="Unassembled WGS sequence"/>
</dbReference>
<feature type="region of interest" description="Disordered" evidence="1">
    <location>
        <begin position="1"/>
        <end position="25"/>
    </location>
</feature>
<evidence type="ECO:0000313" key="3">
    <source>
        <dbReference type="Proteomes" id="UP000190092"/>
    </source>
</evidence>